<gene>
    <name evidence="2" type="ORF">TorRG33x02_017020</name>
</gene>
<reference evidence="3" key="1">
    <citation type="submission" date="2016-06" db="EMBL/GenBank/DDBJ databases">
        <title>Parallel loss of symbiosis genes in relatives of nitrogen-fixing non-legume Parasponia.</title>
        <authorList>
            <person name="Van Velzen R."/>
            <person name="Holmer R."/>
            <person name="Bu F."/>
            <person name="Rutten L."/>
            <person name="Van Zeijl A."/>
            <person name="Liu W."/>
            <person name="Santuari L."/>
            <person name="Cao Q."/>
            <person name="Sharma T."/>
            <person name="Shen D."/>
            <person name="Roswanjaya Y."/>
            <person name="Wardhani T."/>
            <person name="Kalhor M.S."/>
            <person name="Jansen J."/>
            <person name="Van den Hoogen J."/>
            <person name="Gungor B."/>
            <person name="Hartog M."/>
            <person name="Hontelez J."/>
            <person name="Verver J."/>
            <person name="Yang W.-C."/>
            <person name="Schijlen E."/>
            <person name="Repin R."/>
            <person name="Schilthuizen M."/>
            <person name="Schranz E."/>
            <person name="Heidstra R."/>
            <person name="Miyata K."/>
            <person name="Fedorova E."/>
            <person name="Kohlen W."/>
            <person name="Bisseling T."/>
            <person name="Smit S."/>
            <person name="Geurts R."/>
        </authorList>
    </citation>
    <scope>NUCLEOTIDE SEQUENCE [LARGE SCALE GENOMIC DNA]</scope>
    <source>
        <strain evidence="3">cv. RG33-2</strain>
    </source>
</reference>
<dbReference type="AlphaFoldDB" id="A0A2P5FY48"/>
<evidence type="ECO:0000313" key="2">
    <source>
        <dbReference type="EMBL" id="POO02716.1"/>
    </source>
</evidence>
<feature type="region of interest" description="Disordered" evidence="1">
    <location>
        <begin position="47"/>
        <end position="78"/>
    </location>
</feature>
<dbReference type="InterPro" id="IPR029058">
    <property type="entry name" value="AB_hydrolase_fold"/>
</dbReference>
<dbReference type="SUPFAM" id="SSF53474">
    <property type="entry name" value="alpha/beta-Hydrolases"/>
    <property type="match status" value="1"/>
</dbReference>
<accession>A0A2P5FY48</accession>
<keyword evidence="2" id="KW-0378">Hydrolase</keyword>
<comment type="caution">
    <text evidence="2">The sequence shown here is derived from an EMBL/GenBank/DDBJ whole genome shotgun (WGS) entry which is preliminary data.</text>
</comment>
<dbReference type="Gene3D" id="3.40.50.1820">
    <property type="entry name" value="alpha/beta hydrolase"/>
    <property type="match status" value="1"/>
</dbReference>
<dbReference type="EMBL" id="JXTC01000004">
    <property type="protein sequence ID" value="POO02716.1"/>
    <property type="molecule type" value="Genomic_DNA"/>
</dbReference>
<organism evidence="2 3">
    <name type="scientific">Trema orientale</name>
    <name type="common">Charcoal tree</name>
    <name type="synonym">Celtis orientalis</name>
    <dbReference type="NCBI Taxonomy" id="63057"/>
    <lineage>
        <taxon>Eukaryota</taxon>
        <taxon>Viridiplantae</taxon>
        <taxon>Streptophyta</taxon>
        <taxon>Embryophyta</taxon>
        <taxon>Tracheophyta</taxon>
        <taxon>Spermatophyta</taxon>
        <taxon>Magnoliopsida</taxon>
        <taxon>eudicotyledons</taxon>
        <taxon>Gunneridae</taxon>
        <taxon>Pentapetalae</taxon>
        <taxon>rosids</taxon>
        <taxon>fabids</taxon>
        <taxon>Rosales</taxon>
        <taxon>Cannabaceae</taxon>
        <taxon>Trema</taxon>
    </lineage>
</organism>
<keyword evidence="3" id="KW-1185">Reference proteome</keyword>
<name>A0A2P5FY48_TREOI</name>
<feature type="compositionally biased region" description="Basic and acidic residues" evidence="1">
    <location>
        <begin position="61"/>
        <end position="78"/>
    </location>
</feature>
<dbReference type="InParanoid" id="A0A2P5FY48"/>
<evidence type="ECO:0000256" key="1">
    <source>
        <dbReference type="SAM" id="MobiDB-lite"/>
    </source>
</evidence>
<evidence type="ECO:0000313" key="3">
    <source>
        <dbReference type="Proteomes" id="UP000237000"/>
    </source>
</evidence>
<proteinExistence type="predicted"/>
<dbReference type="GO" id="GO:0016787">
    <property type="term" value="F:hydrolase activity"/>
    <property type="evidence" value="ECO:0007669"/>
    <property type="project" value="UniProtKB-KW"/>
</dbReference>
<dbReference type="Proteomes" id="UP000237000">
    <property type="component" value="Unassembled WGS sequence"/>
</dbReference>
<protein>
    <submittedName>
        <fullName evidence="2">Alpha/Beta hydrolase fold containing protein</fullName>
    </submittedName>
</protein>
<sequence>MSVCDVLVVFSYKSIILVVIIKLIDAMKLVPRASGVLHLSDRNEKRGGRSLIKLGSQNSKPKGEHGSSKSRQGRETSDKVVLVGHSLGGLSLALAMDKFPEETLGHSVLDSPFAGYHSSAIILYRSVSTICNKAIKIQNKAKFK</sequence>